<comment type="caution">
    <text evidence="1">The sequence shown here is derived from an EMBL/GenBank/DDBJ whole genome shotgun (WGS) entry which is preliminary data.</text>
</comment>
<gene>
    <name evidence="1" type="ORF">CLV39_1130</name>
</gene>
<proteinExistence type="predicted"/>
<organism evidence="1 2">
    <name type="scientific">Hydrogenothermus marinus</name>
    <dbReference type="NCBI Taxonomy" id="133270"/>
    <lineage>
        <taxon>Bacteria</taxon>
        <taxon>Pseudomonadati</taxon>
        <taxon>Aquificota</taxon>
        <taxon>Aquificia</taxon>
        <taxon>Aquificales</taxon>
        <taxon>Hydrogenothermaceae</taxon>
        <taxon>Hydrogenothermus</taxon>
    </lineage>
</organism>
<dbReference type="EMBL" id="REFO01000012">
    <property type="protein sequence ID" value="RMA96118.1"/>
    <property type="molecule type" value="Genomic_DNA"/>
</dbReference>
<keyword evidence="2" id="KW-1185">Reference proteome</keyword>
<sequence length="163" mass="18984">MKKSEIYIDFLIGDLEYFLFSNKTKINSYVLENHIPTYKESLEILDKFSTGLKKTSQLIKYLDEIEDTERLRNIFILSSESLAWILFTFPSVAEKIPVFLEEFDIKGENILDMIGQNLIQIEMFIDNPKSSKYISKDLKENINNISMTIGHITQMIKKGSLEN</sequence>
<dbReference type="RefSeq" id="WP_121923251.1">
    <property type="nucleotide sequence ID" value="NZ_REFO01000012.1"/>
</dbReference>
<accession>A0A3M0BMS0</accession>
<dbReference type="Proteomes" id="UP000280842">
    <property type="component" value="Unassembled WGS sequence"/>
</dbReference>
<dbReference type="OrthoDB" id="14045at2"/>
<protein>
    <submittedName>
        <fullName evidence="1">Uncharacterized protein</fullName>
    </submittedName>
</protein>
<reference evidence="1 2" key="1">
    <citation type="submission" date="2018-10" db="EMBL/GenBank/DDBJ databases">
        <title>Genomic Encyclopedia of Archaeal and Bacterial Type Strains, Phase II (KMG-II): from individual species to whole genera.</title>
        <authorList>
            <person name="Goeker M."/>
        </authorList>
    </citation>
    <scope>NUCLEOTIDE SEQUENCE [LARGE SCALE GENOMIC DNA]</scope>
    <source>
        <strain evidence="1 2">VM1</strain>
    </source>
</reference>
<evidence type="ECO:0000313" key="2">
    <source>
        <dbReference type="Proteomes" id="UP000280842"/>
    </source>
</evidence>
<evidence type="ECO:0000313" key="1">
    <source>
        <dbReference type="EMBL" id="RMA96118.1"/>
    </source>
</evidence>
<name>A0A3M0BMS0_9AQUI</name>
<dbReference type="AlphaFoldDB" id="A0A3M0BMS0"/>